<dbReference type="AlphaFoldDB" id="A0A0J9R6T4"/>
<accession>A0A0J9R6T4</accession>
<organism evidence="1">
    <name type="scientific">Drosophila simulans</name>
    <name type="common">Fruit fly</name>
    <dbReference type="NCBI Taxonomy" id="7240"/>
    <lineage>
        <taxon>Eukaryota</taxon>
        <taxon>Metazoa</taxon>
        <taxon>Ecdysozoa</taxon>
        <taxon>Arthropoda</taxon>
        <taxon>Hexapoda</taxon>
        <taxon>Insecta</taxon>
        <taxon>Pterygota</taxon>
        <taxon>Neoptera</taxon>
        <taxon>Endopterygota</taxon>
        <taxon>Diptera</taxon>
        <taxon>Brachycera</taxon>
        <taxon>Muscomorpha</taxon>
        <taxon>Ephydroidea</taxon>
        <taxon>Drosophilidae</taxon>
        <taxon>Drosophila</taxon>
        <taxon>Sophophora</taxon>
    </lineage>
</organism>
<reference evidence="1" key="3">
    <citation type="submission" date="2015-04" db="EMBL/GenBank/DDBJ databases">
        <authorList>
            <consortium name="FlyBase"/>
        </authorList>
    </citation>
    <scope>NUCLEOTIDE SEQUENCE</scope>
    <source>
        <strain evidence="1">W501</strain>
    </source>
</reference>
<sequence length="66" mass="7478">MRPDFFALRKSHKRRTLHATATLGRQRNCPLSEIKFGSRLLSNYFGSGTIYLSLYHLLHITLGTGG</sequence>
<dbReference type="EMBL" id="CM002911">
    <property type="protein sequence ID" value="KMY91781.1"/>
    <property type="molecule type" value="Genomic_DNA"/>
</dbReference>
<evidence type="ECO:0000313" key="1">
    <source>
        <dbReference type="EMBL" id="KMY91781.1"/>
    </source>
</evidence>
<dbReference type="KEGG" id="dsi:Dsimw501_GD27936"/>
<name>A0A0J9R6T4_DROSI</name>
<gene>
    <name evidence="1" type="primary">Dsim\GD27936</name>
    <name evidence="1" type="ORF">Dsimw501_GD27936</name>
</gene>
<dbReference type="OrthoDB" id="10335639at2759"/>
<reference evidence="1" key="2">
    <citation type="submission" date="2014-06" db="EMBL/GenBank/DDBJ databases">
        <authorList>
            <person name="Hu T."/>
            <person name="Eisen M.B."/>
            <person name="Thornton K.R."/>
            <person name="Andolfatto P."/>
        </authorList>
    </citation>
    <scope>NUCLEOTIDE SEQUENCE</scope>
    <source>
        <strain evidence="1">W501</strain>
    </source>
</reference>
<dbReference type="Proteomes" id="UP000035880">
    <property type="component" value="Chromosome 2R"/>
</dbReference>
<dbReference type="Bgee" id="FBgn0269226">
    <property type="expression patterns" value="Expressed in embryo and 1 other cell type or tissue"/>
</dbReference>
<proteinExistence type="predicted"/>
<reference evidence="1" key="1">
    <citation type="journal article" date="2013" name="Genome Res.">
        <title>A second-generation assembly of the Drosophila simulans genome provides new insights into patterns of lineage-specific divergence.</title>
        <authorList>
            <person name="Hu T.T."/>
            <person name="Eisen M.B."/>
            <person name="Thornton K.R."/>
            <person name="Andolfatto P."/>
        </authorList>
    </citation>
    <scope>NUCLEOTIDE SEQUENCE [LARGE SCALE GENOMIC DNA]</scope>
    <source>
        <strain evidence="1">W501</strain>
    </source>
</reference>
<protein>
    <submittedName>
        <fullName evidence="1">Uncharacterized protein</fullName>
    </submittedName>
</protein>